<keyword evidence="6" id="KW-0720">Serine protease</keyword>
<evidence type="ECO:0000256" key="4">
    <source>
        <dbReference type="ARBA" id="ARBA00023157"/>
    </source>
</evidence>
<dbReference type="GO" id="GO:0005576">
    <property type="term" value="C:extracellular region"/>
    <property type="evidence" value="ECO:0007669"/>
    <property type="project" value="UniProtKB-SubCell"/>
</dbReference>
<proteinExistence type="predicted"/>
<evidence type="ECO:0000256" key="5">
    <source>
        <dbReference type="ARBA" id="ARBA00023180"/>
    </source>
</evidence>
<keyword evidence="6" id="KW-0645">Protease</keyword>
<organism evidence="9">
    <name type="scientific">Dermatophagoides farinae</name>
    <name type="common">American house dust mite</name>
    <dbReference type="NCBI Taxonomy" id="6954"/>
    <lineage>
        <taxon>Eukaryota</taxon>
        <taxon>Metazoa</taxon>
        <taxon>Ecdysozoa</taxon>
        <taxon>Arthropoda</taxon>
        <taxon>Chelicerata</taxon>
        <taxon>Arachnida</taxon>
        <taxon>Acari</taxon>
        <taxon>Acariformes</taxon>
        <taxon>Sarcoptiformes</taxon>
        <taxon>Astigmata</taxon>
        <taxon>Psoroptidia</taxon>
        <taxon>Analgoidea</taxon>
        <taxon>Pyroglyphidae</taxon>
        <taxon>Dermatophagoidinae</taxon>
        <taxon>Dermatophagoides</taxon>
    </lineage>
</organism>
<feature type="region of interest" description="Disordered" evidence="7">
    <location>
        <begin position="387"/>
        <end position="424"/>
    </location>
</feature>
<feature type="region of interest" description="Disordered" evidence="7">
    <location>
        <begin position="850"/>
        <end position="871"/>
    </location>
</feature>
<reference evidence="9" key="2">
    <citation type="journal article" date="2021" name="World Allergy Organ. J.">
        <title>Chromosome-level assembly of Dermatophagoides farinae genome and transcriptome reveals two novel allergens Der f 37 and Der f 39.</title>
        <authorList>
            <person name="Chen J."/>
            <person name="Cai Z."/>
            <person name="Fan D."/>
            <person name="Hu J."/>
            <person name="Hou Y."/>
            <person name="He Y."/>
            <person name="Zhang Z."/>
            <person name="Zhao Z."/>
            <person name="Gao P."/>
            <person name="Hu W."/>
            <person name="Sun J."/>
            <person name="Li J."/>
            <person name="Ji K."/>
        </authorList>
    </citation>
    <scope>NUCLEOTIDE SEQUENCE</scope>
    <source>
        <strain evidence="9">JKM2019</strain>
    </source>
</reference>
<evidence type="ECO:0000256" key="6">
    <source>
        <dbReference type="RuleBase" id="RU363034"/>
    </source>
</evidence>
<dbReference type="CDD" id="cd00190">
    <property type="entry name" value="Tryp_SPc"/>
    <property type="match status" value="1"/>
</dbReference>
<comment type="subcellular location">
    <subcellularLocation>
        <location evidence="1">Secreted</location>
    </subcellularLocation>
</comment>
<dbReference type="Proteomes" id="UP000828236">
    <property type="component" value="Unassembled WGS sequence"/>
</dbReference>
<accession>A0A9D4NW20</accession>
<dbReference type="InterPro" id="IPR001254">
    <property type="entry name" value="Trypsin_dom"/>
</dbReference>
<name>A0A9D4NW20_DERFA</name>
<dbReference type="PANTHER" id="PTHR24252">
    <property type="entry name" value="ACROSIN-RELATED"/>
    <property type="match status" value="1"/>
</dbReference>
<dbReference type="PANTHER" id="PTHR24252:SF7">
    <property type="entry name" value="HYALIN"/>
    <property type="match status" value="1"/>
</dbReference>
<feature type="domain" description="Peptidase S1" evidence="8">
    <location>
        <begin position="322"/>
        <end position="769"/>
    </location>
</feature>
<feature type="region of interest" description="Disordered" evidence="7">
    <location>
        <begin position="213"/>
        <end position="242"/>
    </location>
</feature>
<dbReference type="InterPro" id="IPR018114">
    <property type="entry name" value="TRYPSIN_HIS"/>
</dbReference>
<dbReference type="PROSITE" id="PS00134">
    <property type="entry name" value="TRYPSIN_HIS"/>
    <property type="match status" value="1"/>
</dbReference>
<comment type="caution">
    <text evidence="9">The sequence shown here is derived from an EMBL/GenBank/DDBJ whole genome shotgun (WGS) entry which is preliminary data.</text>
</comment>
<dbReference type="FunFam" id="2.40.10.10:FF:000054">
    <property type="entry name" value="Complement C1r subcomponent"/>
    <property type="match status" value="1"/>
</dbReference>
<dbReference type="InterPro" id="IPR009003">
    <property type="entry name" value="Peptidase_S1_PA"/>
</dbReference>
<dbReference type="Gene3D" id="2.40.10.10">
    <property type="entry name" value="Trypsin-like serine proteases"/>
    <property type="match status" value="3"/>
</dbReference>
<protein>
    <recommendedName>
        <fullName evidence="8">Peptidase S1 domain-containing protein</fullName>
    </recommendedName>
</protein>
<dbReference type="EMBL" id="SDOV01000007">
    <property type="protein sequence ID" value="KAH7639393.1"/>
    <property type="molecule type" value="Genomic_DNA"/>
</dbReference>
<evidence type="ECO:0000256" key="7">
    <source>
        <dbReference type="SAM" id="MobiDB-lite"/>
    </source>
</evidence>
<keyword evidence="4" id="KW-1015">Disulfide bond</keyword>
<sequence>MVDTSPIAESMSMFRYKTNFYEMLRMRAKLVRHSTHREIISPTTTTWRPNLSYTLINNDKRDDQNGQQQQKQNPSNVDINNSHLNHVSTMATNDDGDDDEHNNYNDNIMAIIGDVGVNHGNNNLNNNYEDYYVDVNPSSSSVTTTTKLVKTESSPSFTTTTESMPYGSNNNNINNDNHIQFVPASESYSSLTIPTHLLYPSLSTFIINNNNNNSHNKLDKNNTVGNQQQHVSSPSSSTTSSWWKPSRNNHICGIQSSYHVVSSSSSLVSMNSNISLSTPTTTTTSTTAIPQLTTMTTSKSSTVISSPHSSLIQQQQLRTSRIVGGDAVIQGEFPWMVSLLLRGRHYCGAVIIDQDWLLTAAHCVYGHDPHQFTALIGSIFSVSASSSSRKSSTTTTTASTLSQQKSSTHRTPSSTSLPSSLSSTIKPLSTTNKNFWNLFPPLPPPHQTISNVLKENRTKEYFNVVDDDEDDDDVHHHHHRPINTDDLIIVVEDTNEEENNDNSDNLNTYHHHISSMDMNSSHKESSNSNSSSSDGLEKHGSSMHKKHSNQNLRLVKIEQLIVHENFTRTEFFRNDIALINKMNNPNEVERHGDLSGTGSSATMDQSTQSHHHTLADDFVEQWNRMRNNNTGHTNNNNNMYIDNDNDGRWTIMNPVLDSDDLLQLRKVELPFIDRFTCERWYASRSRPIQLIERQFCAGLYEGGKDACRGDSGGPMLERLLTYDSINHRMMEQYRIVGIVSAGIGCALPKLPGIYTRVESYLDWIELNINHYEEEKVRQQQYNNDNNSDSNNLSSSSFISPSIIKSNSYHPHYPQTHNNHIYNYETKLDNYHYHHPSLNDHDMDYDQSILYPDNVSEIEPNPDEDPDLGWSR</sequence>
<evidence type="ECO:0000256" key="3">
    <source>
        <dbReference type="ARBA" id="ARBA00022729"/>
    </source>
</evidence>
<feature type="region of interest" description="Disordered" evidence="7">
    <location>
        <begin position="516"/>
        <end position="550"/>
    </location>
</feature>
<dbReference type="InterPro" id="IPR043504">
    <property type="entry name" value="Peptidase_S1_PA_chymotrypsin"/>
</dbReference>
<keyword evidence="5" id="KW-0325">Glycoprotein</keyword>
<dbReference type="InterPro" id="IPR033116">
    <property type="entry name" value="TRYPSIN_SER"/>
</dbReference>
<evidence type="ECO:0000256" key="2">
    <source>
        <dbReference type="ARBA" id="ARBA00022525"/>
    </source>
</evidence>
<dbReference type="SUPFAM" id="SSF50494">
    <property type="entry name" value="Trypsin-like serine proteases"/>
    <property type="match status" value="1"/>
</dbReference>
<gene>
    <name evidence="9" type="ORF">HUG17_3426</name>
</gene>
<dbReference type="GO" id="GO:0006508">
    <property type="term" value="P:proteolysis"/>
    <property type="evidence" value="ECO:0007669"/>
    <property type="project" value="UniProtKB-KW"/>
</dbReference>
<feature type="compositionally biased region" description="Acidic residues" evidence="7">
    <location>
        <begin position="859"/>
        <end position="871"/>
    </location>
</feature>
<feature type="compositionally biased region" description="Low complexity" evidence="7">
    <location>
        <begin position="232"/>
        <end position="242"/>
    </location>
</feature>
<keyword evidence="2" id="KW-0964">Secreted</keyword>
<dbReference type="GO" id="GO:0004252">
    <property type="term" value="F:serine-type endopeptidase activity"/>
    <property type="evidence" value="ECO:0007669"/>
    <property type="project" value="InterPro"/>
</dbReference>
<keyword evidence="3" id="KW-0732">Signal</keyword>
<feature type="region of interest" description="Disordered" evidence="7">
    <location>
        <begin position="56"/>
        <end position="82"/>
    </location>
</feature>
<evidence type="ECO:0000256" key="1">
    <source>
        <dbReference type="ARBA" id="ARBA00004613"/>
    </source>
</evidence>
<evidence type="ECO:0000313" key="9">
    <source>
        <dbReference type="EMBL" id="KAH7639393.1"/>
    </source>
</evidence>
<dbReference type="PROSITE" id="PS00135">
    <property type="entry name" value="TRYPSIN_SER"/>
    <property type="match status" value="1"/>
</dbReference>
<keyword evidence="6" id="KW-0378">Hydrolase</keyword>
<dbReference type="Pfam" id="PF00089">
    <property type="entry name" value="Trypsin"/>
    <property type="match status" value="2"/>
</dbReference>
<reference evidence="9" key="1">
    <citation type="submission" date="2020-06" db="EMBL/GenBank/DDBJ databases">
        <authorList>
            <person name="Ji K."/>
            <person name="Li J."/>
        </authorList>
    </citation>
    <scope>NUCLEOTIDE SEQUENCE</scope>
    <source>
        <strain evidence="9">JKM2019</strain>
        <tissue evidence="9">Whole body</tissue>
    </source>
</reference>
<evidence type="ECO:0000259" key="8">
    <source>
        <dbReference type="PROSITE" id="PS50240"/>
    </source>
</evidence>
<dbReference type="AlphaFoldDB" id="A0A9D4NW20"/>
<dbReference type="PROSITE" id="PS50240">
    <property type="entry name" value="TRYPSIN_DOM"/>
    <property type="match status" value="1"/>
</dbReference>
<dbReference type="SMART" id="SM00020">
    <property type="entry name" value="Tryp_SPc"/>
    <property type="match status" value="1"/>
</dbReference>